<feature type="domain" description="TRPM SLOG" evidence="11">
    <location>
        <begin position="90"/>
        <end position="324"/>
    </location>
</feature>
<evidence type="ECO:0000259" key="12">
    <source>
        <dbReference type="Pfam" id="PF25508"/>
    </source>
</evidence>
<reference evidence="13" key="1">
    <citation type="submission" date="2021-02" db="EMBL/GenBank/DDBJ databases">
        <authorList>
            <person name="Nowell W R."/>
        </authorList>
    </citation>
    <scope>NUCLEOTIDE SEQUENCE</scope>
</reference>
<evidence type="ECO:0000259" key="10">
    <source>
        <dbReference type="Pfam" id="PF00520"/>
    </source>
</evidence>
<dbReference type="PANTHER" id="PTHR13800:SF1">
    <property type="entry name" value="TRANSIENT RECEPTOR POTENTIAL CATION CHANNEL TRPM"/>
    <property type="match status" value="1"/>
</dbReference>
<organism evidence="13 14">
    <name type="scientific">Adineta steineri</name>
    <dbReference type="NCBI Taxonomy" id="433720"/>
    <lineage>
        <taxon>Eukaryota</taxon>
        <taxon>Metazoa</taxon>
        <taxon>Spiralia</taxon>
        <taxon>Gnathifera</taxon>
        <taxon>Rotifera</taxon>
        <taxon>Eurotatoria</taxon>
        <taxon>Bdelloidea</taxon>
        <taxon>Adinetida</taxon>
        <taxon>Adinetidae</taxon>
        <taxon>Adineta</taxon>
    </lineage>
</organism>
<feature type="compositionally biased region" description="Basic and acidic residues" evidence="8">
    <location>
        <begin position="519"/>
        <end position="531"/>
    </location>
</feature>
<dbReference type="GO" id="GO:0005886">
    <property type="term" value="C:plasma membrane"/>
    <property type="evidence" value="ECO:0007669"/>
    <property type="project" value="TreeGrafter"/>
</dbReference>
<feature type="region of interest" description="Disordered" evidence="8">
    <location>
        <begin position="519"/>
        <end position="558"/>
    </location>
</feature>
<dbReference type="Gene3D" id="3.40.50.1820">
    <property type="entry name" value="alpha/beta hydrolase"/>
    <property type="match status" value="1"/>
</dbReference>
<dbReference type="Pfam" id="PF00520">
    <property type="entry name" value="Ion_trans"/>
    <property type="match status" value="1"/>
</dbReference>
<evidence type="ECO:0000256" key="3">
    <source>
        <dbReference type="ARBA" id="ARBA00022692"/>
    </source>
</evidence>
<feature type="transmembrane region" description="Helical" evidence="9">
    <location>
        <begin position="891"/>
        <end position="910"/>
    </location>
</feature>
<proteinExistence type="predicted"/>
<feature type="domain" description="Ion transport" evidence="10">
    <location>
        <begin position="976"/>
        <end position="1225"/>
    </location>
</feature>
<dbReference type="SUPFAM" id="SSF53474">
    <property type="entry name" value="alpha/beta-Hydrolases"/>
    <property type="match status" value="1"/>
</dbReference>
<dbReference type="InterPro" id="IPR057366">
    <property type="entry name" value="TRPM-like"/>
</dbReference>
<evidence type="ECO:0000259" key="11">
    <source>
        <dbReference type="Pfam" id="PF18139"/>
    </source>
</evidence>
<keyword evidence="6 9" id="KW-0472">Membrane</keyword>
<evidence type="ECO:0000256" key="9">
    <source>
        <dbReference type="SAM" id="Phobius"/>
    </source>
</evidence>
<dbReference type="Pfam" id="PF18139">
    <property type="entry name" value="LSDAT_euk"/>
    <property type="match status" value="1"/>
</dbReference>
<feature type="region of interest" description="Disordered" evidence="8">
    <location>
        <begin position="430"/>
        <end position="467"/>
    </location>
</feature>
<protein>
    <submittedName>
        <fullName evidence="13">Uncharacterized protein</fullName>
    </submittedName>
</protein>
<feature type="transmembrane region" description="Helical" evidence="9">
    <location>
        <begin position="1044"/>
        <end position="1063"/>
    </location>
</feature>
<dbReference type="InterPro" id="IPR041491">
    <property type="entry name" value="TRPM_SLOG"/>
</dbReference>
<dbReference type="GO" id="GO:0030001">
    <property type="term" value="P:metal ion transport"/>
    <property type="evidence" value="ECO:0007669"/>
    <property type="project" value="TreeGrafter"/>
</dbReference>
<evidence type="ECO:0000256" key="8">
    <source>
        <dbReference type="SAM" id="MobiDB-lite"/>
    </source>
</evidence>
<dbReference type="EMBL" id="CAJNON010001518">
    <property type="protein sequence ID" value="CAF1468654.1"/>
    <property type="molecule type" value="Genomic_DNA"/>
</dbReference>
<feature type="transmembrane region" description="Helical" evidence="9">
    <location>
        <begin position="1000"/>
        <end position="1023"/>
    </location>
</feature>
<name>A0A815QUU8_9BILA</name>
<feature type="transmembrane region" description="Helical" evidence="9">
    <location>
        <begin position="968"/>
        <end position="988"/>
    </location>
</feature>
<comment type="subcellular location">
    <subcellularLocation>
        <location evidence="1">Membrane</location>
        <topology evidence="1">Multi-pass membrane protein</topology>
    </subcellularLocation>
</comment>
<evidence type="ECO:0000256" key="4">
    <source>
        <dbReference type="ARBA" id="ARBA00022989"/>
    </source>
</evidence>
<accession>A0A815QUU8</accession>
<evidence type="ECO:0000256" key="7">
    <source>
        <dbReference type="ARBA" id="ARBA00023303"/>
    </source>
</evidence>
<feature type="region of interest" description="Disordered" evidence="8">
    <location>
        <begin position="1316"/>
        <end position="1342"/>
    </location>
</feature>
<dbReference type="InterPro" id="IPR005821">
    <property type="entry name" value="Ion_trans_dom"/>
</dbReference>
<keyword evidence="3 9" id="KW-0812">Transmembrane</keyword>
<dbReference type="Pfam" id="PF25508">
    <property type="entry name" value="TRPM2"/>
    <property type="match status" value="1"/>
</dbReference>
<evidence type="ECO:0000256" key="2">
    <source>
        <dbReference type="ARBA" id="ARBA00022448"/>
    </source>
</evidence>
<sequence length="1667" mass="191987">MSKNRPRKLDPMNKEKSPAEIFNELNIRYRVCFKFGRRKSEVEQDICVCNKSLKDHENQNDSKTKDAVWTMEQNTKERIKPAHGMLPNGALYLRLALDTQVPKVEKLLFDVWKIRKPRLIMSIIGGAKYFTLSDRLESNFINGIIEVALKSDAWLITNGYNVGIVQLVGQAINKVKFTKLNQHITAIGLCKYGSIQDVETLIHSDKENNQEKTRTSGEERNGGTEKKRQSGQHDLEMNHSHYLMLDDGSFRYYDIKDYRTQLCVHLAKLQHETEFPLPVVTIVVEGGRDTITNIYYDLRDNIPVIIIDGSGRVADFFKLWLLYTKEFDEASEHSQCAYEIGEIPEIREAPEIRENREIREIREIDRIREIYDINAAHEIDEGAPITTSKPTKQPVSRKYFYAPLDKSLNKLQKLFKNYDERLRKDLQVLMSHNDPSKGKKSNDTLNNNSKVAKSNDTSNDNPKDAKSDELGAKLQQVMYCLQPAVRSGIAVFNLNSDDNLSETIFRTVCKSRQKYFERKRSDENETMERSLRKSKPQPTPYIQQQHTDSRHDVNRRDQNAQRSQLLQLAMDWDCINVAKELILQNSLDNILNKEEAFVNALRGDLPEFVYEFLKLGIDPSKIFFEDDTSTEDKTFFGSENRYKKFLKCLYNDDVDNDDDPVNSHTTQLSAFIESDNTIRKHIHTTDDLNDVLATLVGDYMHKLYFDSNKDEREYRSSWGLIEQNIDQNIEQNQINPKNSDRHVKPNKEIVFDTIMRDLFIWAILMNHTEMAQVFLSHMKYRICAALIATKILKQYFQKAPYGDLKDSYEKNAKYFEEYAIACIKLCEKNNPDQACEIVLQRIELYGNVTCLQVAADAQDKLFIATPCCVQAMDNIWYSNIHPEHSKKRNEIAMVIGVFSLGLLAPFLVTFRDPPKIKDNEKPKRSLQAYGIDYSDPYPSGSRRYTKYPPVNNYIQRLKNFHQALRIKYCYHCLSYCFFLLLFSYVLLFDFQPPTSSIPCIHWTEILTIMLVSIMLIEEIHYFVSQDSITLSGKFECYFRDLFKIMTLIGFVLFYTGLILRFTHADDENEFVTARVIWAIDVELWWLRSLAFIIVIPSLGPHLVAIGKMLKDLLFFICIIAIVMTGYGVASRSMVYYSNPTLFNDTTTDTSFDGRSIFRQIIYPVYYLMYGQMGNELTDLDTYPDAAWSIATQVLLAIQMLFVNILLTNLLIAMFSKRFDQVYDDTKNIWHSQQYLFTREYYTRSPFLPPISLFYDIYHLCRTVFYAIRRVCFKKSADGKAKVFKMIPSNENRTKEWYEFEGASTYEYAHIEAKSLTPTSTVPTSGSDSASNENKDGTNDNANGDIQLVQHDLAKLIASNIIKGFTSEENTCTKDSRPIHREYFYVGGEYVYDTSSQGFVMTGQMYVEHLTSPYGIQQPYPLVLMHGNAMTGTNWLNTPDGRPGWASYFLQQGYDIYIIDQPARGRSIWLPNSNMTVKTYSANMMEKRFTATSFYKLWPQAILHTQWPGDDNTTKGRMGDQIFDAFYASTVQFVASEVSVQTMMQKAGAALLDKIGAAILLTHSQSGSFGWLIADIRPNLVKAIVSIEPKGPPFREAVFSNKSSRSWGITDIPITYDPIVNSSSDLLTVEIPSIHENYTSCILQKTPARTLTNLVNISVLIETSQASY</sequence>
<comment type="caution">
    <text evidence="13">The sequence shown here is derived from an EMBL/GenBank/DDBJ whole genome shotgun (WGS) entry which is preliminary data.</text>
</comment>
<feature type="domain" description="TRPM-like" evidence="12">
    <location>
        <begin position="679"/>
        <end position="864"/>
    </location>
</feature>
<feature type="transmembrane region" description="Helical" evidence="9">
    <location>
        <begin position="1083"/>
        <end position="1105"/>
    </location>
</feature>
<dbReference type="InterPro" id="IPR029058">
    <property type="entry name" value="AB_hydrolase_fold"/>
</dbReference>
<keyword evidence="4 9" id="KW-1133">Transmembrane helix</keyword>
<feature type="transmembrane region" description="Helical" evidence="9">
    <location>
        <begin position="1112"/>
        <end position="1129"/>
    </location>
</feature>
<feature type="transmembrane region" description="Helical" evidence="9">
    <location>
        <begin position="1185"/>
        <end position="1211"/>
    </location>
</feature>
<feature type="compositionally biased region" description="Polar residues" evidence="8">
    <location>
        <begin position="1316"/>
        <end position="1331"/>
    </location>
</feature>
<feature type="compositionally biased region" description="Basic and acidic residues" evidence="8">
    <location>
        <begin position="547"/>
        <end position="558"/>
    </location>
</feature>
<feature type="compositionally biased region" description="Polar residues" evidence="8">
    <location>
        <begin position="443"/>
        <end position="460"/>
    </location>
</feature>
<evidence type="ECO:0000256" key="6">
    <source>
        <dbReference type="ARBA" id="ARBA00023136"/>
    </source>
</evidence>
<evidence type="ECO:0000313" key="13">
    <source>
        <dbReference type="EMBL" id="CAF1468654.1"/>
    </source>
</evidence>
<dbReference type="InterPro" id="IPR050927">
    <property type="entry name" value="TRPM"/>
</dbReference>
<evidence type="ECO:0000313" key="14">
    <source>
        <dbReference type="Proteomes" id="UP000663891"/>
    </source>
</evidence>
<dbReference type="OrthoDB" id="9978720at2759"/>
<dbReference type="PANTHER" id="PTHR13800">
    <property type="entry name" value="TRANSIENT RECEPTOR POTENTIAL CATION CHANNEL, SUBFAMILY M, MEMBER 6"/>
    <property type="match status" value="1"/>
</dbReference>
<dbReference type="Proteomes" id="UP000663891">
    <property type="component" value="Unassembled WGS sequence"/>
</dbReference>
<keyword evidence="2" id="KW-0813">Transport</keyword>
<keyword evidence="5" id="KW-0406">Ion transport</keyword>
<evidence type="ECO:0000256" key="5">
    <source>
        <dbReference type="ARBA" id="ARBA00023065"/>
    </source>
</evidence>
<evidence type="ECO:0000256" key="1">
    <source>
        <dbReference type="ARBA" id="ARBA00004141"/>
    </source>
</evidence>
<gene>
    <name evidence="13" type="ORF">VCS650_LOCUS40479</name>
</gene>
<feature type="non-terminal residue" evidence="13">
    <location>
        <position position="1"/>
    </location>
</feature>
<dbReference type="CDD" id="cd12809">
    <property type="entry name" value="Esterase_713_like-2"/>
    <property type="match status" value="1"/>
</dbReference>
<keyword evidence="7" id="KW-0407">Ion channel</keyword>
<feature type="region of interest" description="Disordered" evidence="8">
    <location>
        <begin position="203"/>
        <end position="232"/>
    </location>
</feature>
<dbReference type="GO" id="GO:0005261">
    <property type="term" value="F:monoatomic cation channel activity"/>
    <property type="evidence" value="ECO:0007669"/>
    <property type="project" value="TreeGrafter"/>
</dbReference>